<dbReference type="AlphaFoldDB" id="A0A5J5IX70"/>
<dbReference type="InterPro" id="IPR036291">
    <property type="entry name" value="NAD(P)-bd_dom_sf"/>
</dbReference>
<dbReference type="Gene3D" id="3.40.50.720">
    <property type="entry name" value="NAD(P)-binding Rossmann-like Domain"/>
    <property type="match status" value="1"/>
</dbReference>
<comment type="caution">
    <text evidence="2">The sequence shown here is derived from an EMBL/GenBank/DDBJ whole genome shotgun (WGS) entry which is preliminary data.</text>
</comment>
<feature type="domain" description="Gfo/Idh/MocA-like oxidoreductase N-terminal" evidence="1">
    <location>
        <begin position="4"/>
        <end position="39"/>
    </location>
</feature>
<reference evidence="3" key="1">
    <citation type="submission" date="2019-09" db="EMBL/GenBank/DDBJ databases">
        <title>Mumia zhuanghuii sp. nov. isolated from the intestinal contents of plateau pika (Ochotona curzoniae) in the Qinghai-Tibet plateau of China.</title>
        <authorList>
            <person name="Tian Z."/>
        </authorList>
    </citation>
    <scope>NUCLEOTIDE SEQUENCE [LARGE SCALE GENOMIC DNA]</scope>
    <source>
        <strain evidence="3">DSM 25564</strain>
    </source>
</reference>
<dbReference type="OrthoDB" id="9776544at2"/>
<accession>A0A5J5IX70</accession>
<keyword evidence="3" id="KW-1185">Reference proteome</keyword>
<name>A0A5J5IX70_9MICO</name>
<proteinExistence type="predicted"/>
<dbReference type="Proteomes" id="UP000327039">
    <property type="component" value="Unassembled WGS sequence"/>
</dbReference>
<organism evidence="2 3">
    <name type="scientific">Microbacterium radiodurans</name>
    <dbReference type="NCBI Taxonomy" id="661398"/>
    <lineage>
        <taxon>Bacteria</taxon>
        <taxon>Bacillati</taxon>
        <taxon>Actinomycetota</taxon>
        <taxon>Actinomycetes</taxon>
        <taxon>Micrococcales</taxon>
        <taxon>Microbacteriaceae</taxon>
        <taxon>Microbacterium</taxon>
    </lineage>
</organism>
<evidence type="ECO:0000313" key="3">
    <source>
        <dbReference type="Proteomes" id="UP000327039"/>
    </source>
</evidence>
<dbReference type="SUPFAM" id="SSF51735">
    <property type="entry name" value="NAD(P)-binding Rossmann-fold domains"/>
    <property type="match status" value="1"/>
</dbReference>
<dbReference type="EMBL" id="VYRZ01000001">
    <property type="protein sequence ID" value="KAA9089170.1"/>
    <property type="molecule type" value="Genomic_DNA"/>
</dbReference>
<dbReference type="InterPro" id="IPR000683">
    <property type="entry name" value="Gfo/Idh/MocA-like_OxRdtase_N"/>
</dbReference>
<evidence type="ECO:0000313" key="2">
    <source>
        <dbReference type="EMBL" id="KAA9089170.1"/>
    </source>
</evidence>
<dbReference type="Pfam" id="PF01408">
    <property type="entry name" value="GFO_IDH_MocA"/>
    <property type="match status" value="1"/>
</dbReference>
<evidence type="ECO:0000259" key="1">
    <source>
        <dbReference type="Pfam" id="PF01408"/>
    </source>
</evidence>
<dbReference type="GO" id="GO:0000166">
    <property type="term" value="F:nucleotide binding"/>
    <property type="evidence" value="ECO:0007669"/>
    <property type="project" value="InterPro"/>
</dbReference>
<sequence>MSARILDAGKHVWSEKPLATSRQQAEALEACAAERGLRLGCAPDTISAVRCRWHSILSNRGASGTSARPLPSCSRLAPKVCTRIRRSTTPPGQGQFWTWARITSAPSCR</sequence>
<protein>
    <recommendedName>
        <fullName evidence="1">Gfo/Idh/MocA-like oxidoreductase N-terminal domain-containing protein</fullName>
    </recommendedName>
</protein>
<gene>
    <name evidence="2" type="ORF">F6B42_01330</name>
</gene>